<dbReference type="Proteomes" id="UP000182945">
    <property type="component" value="Chromosome"/>
</dbReference>
<dbReference type="RefSeq" id="WP_060681426.1">
    <property type="nucleotide sequence ID" value="NZ_CP017962.1"/>
</dbReference>
<evidence type="ECO:0000256" key="1">
    <source>
        <dbReference type="SAM" id="Phobius"/>
    </source>
</evidence>
<keyword evidence="1" id="KW-0812">Transmembrane</keyword>
<dbReference type="Proteomes" id="UP000621631">
    <property type="component" value="Unassembled WGS sequence"/>
</dbReference>
<keyword evidence="1" id="KW-0472">Membrane</keyword>
<feature type="transmembrane region" description="Helical" evidence="1">
    <location>
        <begin position="32"/>
        <end position="51"/>
    </location>
</feature>
<proteinExistence type="predicted"/>
<reference evidence="3 5" key="2">
    <citation type="submission" date="2020-09" db="EMBL/GenBank/DDBJ databases">
        <title>Draft Genome Sequences of Oil-Oxidizing Bacteria Halomonas titanicae, Marinobacter lutaoensis, and Virgibacillus halodenitrificans Isolated from Highly Saline Environments.</title>
        <authorList>
            <person name="Grouzdev D.S."/>
            <person name="Sokolova D.S."/>
            <person name="Semenova E.M."/>
            <person name="Borzenkov I.A."/>
            <person name="Bidzhieva S.K."/>
            <person name="Poltaraus A.B."/>
            <person name="Nazina T.N."/>
        </authorList>
    </citation>
    <scope>NUCLEOTIDE SEQUENCE [LARGE SCALE GENOMIC DNA]</scope>
    <source>
        <strain evidence="3 5">VKM B-3472D</strain>
    </source>
</reference>
<dbReference type="GeneID" id="71516262"/>
<name>A0AAC9J1Z3_VIRHA</name>
<accession>A0AAC9J1Z3</accession>
<evidence type="ECO:0000313" key="5">
    <source>
        <dbReference type="Proteomes" id="UP000621631"/>
    </source>
</evidence>
<dbReference type="EMBL" id="JACWEZ010000003">
    <property type="protein sequence ID" value="MBD1222545.1"/>
    <property type="molecule type" value="Genomic_DNA"/>
</dbReference>
<gene>
    <name evidence="2" type="ORF">BME96_17785</name>
    <name evidence="3" type="ORF">IC602_07980</name>
</gene>
<reference evidence="2 4" key="1">
    <citation type="submission" date="2016-11" db="EMBL/GenBank/DDBJ databases">
        <title>Complete genome sequencing of Virgibacillus halodenitrificans PDB-F2.</title>
        <authorList>
            <person name="Sun Z."/>
            <person name="Zhou Y."/>
            <person name="Li H."/>
        </authorList>
    </citation>
    <scope>NUCLEOTIDE SEQUENCE [LARGE SCALE GENOMIC DNA]</scope>
    <source>
        <strain evidence="2 4">PDB-F2</strain>
    </source>
</reference>
<keyword evidence="1" id="KW-1133">Transmembrane helix</keyword>
<evidence type="ECO:0000313" key="2">
    <source>
        <dbReference type="EMBL" id="APC49936.1"/>
    </source>
</evidence>
<evidence type="ECO:0000313" key="3">
    <source>
        <dbReference type="EMBL" id="MBD1222545.1"/>
    </source>
</evidence>
<sequence length="93" mass="10571">MNKFSRGSITLILFAFILLLVNWSIIQFSEPISLIAYLLLFVSGILGIVAFLRKESGFLKGSCLLCIAAILFFISWFKPLEITRVTTWLQKII</sequence>
<feature type="transmembrane region" description="Helical" evidence="1">
    <location>
        <begin position="7"/>
        <end position="26"/>
    </location>
</feature>
<organism evidence="2 4">
    <name type="scientific">Virgibacillus halodenitrificans</name>
    <name type="common">Bacillus halodenitrificans</name>
    <dbReference type="NCBI Taxonomy" id="1482"/>
    <lineage>
        <taxon>Bacteria</taxon>
        <taxon>Bacillati</taxon>
        <taxon>Bacillota</taxon>
        <taxon>Bacilli</taxon>
        <taxon>Bacillales</taxon>
        <taxon>Bacillaceae</taxon>
        <taxon>Virgibacillus</taxon>
    </lineage>
</organism>
<evidence type="ECO:0000313" key="4">
    <source>
        <dbReference type="Proteomes" id="UP000182945"/>
    </source>
</evidence>
<dbReference type="KEGG" id="vhl:BME96_17785"/>
<dbReference type="AlphaFoldDB" id="A0AAC9J1Z3"/>
<dbReference type="EMBL" id="CP017962">
    <property type="protein sequence ID" value="APC49936.1"/>
    <property type="molecule type" value="Genomic_DNA"/>
</dbReference>
<feature type="transmembrane region" description="Helical" evidence="1">
    <location>
        <begin position="58"/>
        <end position="77"/>
    </location>
</feature>
<protein>
    <submittedName>
        <fullName evidence="2">Uncharacterized protein</fullName>
    </submittedName>
</protein>
<keyword evidence="5" id="KW-1185">Reference proteome</keyword>